<dbReference type="SUPFAM" id="SSF54631">
    <property type="entry name" value="CBS-domain pair"/>
    <property type="match status" value="1"/>
</dbReference>
<organism evidence="4 5">
    <name type="scientific">Comamonas testosteroni TK102</name>
    <dbReference type="NCBI Taxonomy" id="1392005"/>
    <lineage>
        <taxon>Bacteria</taxon>
        <taxon>Pseudomonadati</taxon>
        <taxon>Pseudomonadota</taxon>
        <taxon>Betaproteobacteria</taxon>
        <taxon>Burkholderiales</taxon>
        <taxon>Comamonadaceae</taxon>
        <taxon>Comamonas</taxon>
    </lineage>
</organism>
<protein>
    <submittedName>
        <fullName evidence="4">Inosine-5-monophosphate dehydrogenase</fullName>
    </submittedName>
</protein>
<keyword evidence="1 2" id="KW-0129">CBS domain</keyword>
<evidence type="ECO:0000256" key="1">
    <source>
        <dbReference type="ARBA" id="ARBA00023122"/>
    </source>
</evidence>
<dbReference type="PANTHER" id="PTHR43080:SF2">
    <property type="entry name" value="CBS DOMAIN-CONTAINING PROTEIN"/>
    <property type="match status" value="1"/>
</dbReference>
<gene>
    <name evidence="4" type="ORF">O987_20465</name>
</gene>
<sequence>MTTVAEILRAKGNSTIYSVSPSDTMLAALQLMAEKSIGALLVLEGGDIAGIVTERDYARKIALQGRSSASTRVDEVMTRKVHCVLPRQTSEECMSLMTSNRMRHLPVINETRELQGLISIGDIVKEIISAQQFTIHQLEHYISGTPNVNQP</sequence>
<evidence type="ECO:0000259" key="3">
    <source>
        <dbReference type="PROSITE" id="PS51371"/>
    </source>
</evidence>
<evidence type="ECO:0000313" key="4">
    <source>
        <dbReference type="EMBL" id="AIJ48186.1"/>
    </source>
</evidence>
<dbReference type="PROSITE" id="PS51371">
    <property type="entry name" value="CBS"/>
    <property type="match status" value="2"/>
</dbReference>
<name>A0A076PU36_COMTE</name>
<dbReference type="KEGG" id="ctes:O987_20465"/>
<evidence type="ECO:0000256" key="2">
    <source>
        <dbReference type="PROSITE-ProRule" id="PRU00703"/>
    </source>
</evidence>
<reference evidence="4 5" key="1">
    <citation type="journal article" date="2014" name="Genome Announc.">
        <title>Complete Genome Sequence of Polychlorinated Biphenyl Degrader Comamonas testosteroni TK102 (NBRC 109938).</title>
        <authorList>
            <person name="Fukuda K."/>
            <person name="Hosoyama A."/>
            <person name="Tsuchikane K."/>
            <person name="Ohji S."/>
            <person name="Yamazoe A."/>
            <person name="Fujita N."/>
            <person name="Shintani M."/>
            <person name="Kimbara K."/>
        </authorList>
    </citation>
    <scope>NUCLEOTIDE SEQUENCE [LARGE SCALE GENOMIC DNA]</scope>
    <source>
        <strain evidence="4">TK102</strain>
    </source>
</reference>
<dbReference type="PANTHER" id="PTHR43080">
    <property type="entry name" value="CBS DOMAIN-CONTAINING PROTEIN CBSX3, MITOCHONDRIAL"/>
    <property type="match status" value="1"/>
</dbReference>
<accession>A0A076PU36</accession>
<dbReference type="InterPro" id="IPR044725">
    <property type="entry name" value="CBSX3_CBS_dom"/>
</dbReference>
<dbReference type="Pfam" id="PF00571">
    <property type="entry name" value="CBS"/>
    <property type="match status" value="2"/>
</dbReference>
<dbReference type="AlphaFoldDB" id="A0A076PU36"/>
<dbReference type="Proteomes" id="UP000028782">
    <property type="component" value="Chromosome"/>
</dbReference>
<feature type="domain" description="CBS" evidence="3">
    <location>
        <begin position="77"/>
        <end position="133"/>
    </location>
</feature>
<evidence type="ECO:0000313" key="5">
    <source>
        <dbReference type="Proteomes" id="UP000028782"/>
    </source>
</evidence>
<dbReference type="SMART" id="SM00116">
    <property type="entry name" value="CBS"/>
    <property type="match status" value="2"/>
</dbReference>
<dbReference type="InterPro" id="IPR046342">
    <property type="entry name" value="CBS_dom_sf"/>
</dbReference>
<proteinExistence type="predicted"/>
<dbReference type="RefSeq" id="WP_043004812.1">
    <property type="nucleotide sequence ID" value="NZ_CP006704.1"/>
</dbReference>
<dbReference type="InterPro" id="IPR051257">
    <property type="entry name" value="Diverse_CBS-Domain"/>
</dbReference>
<dbReference type="CDD" id="cd04623">
    <property type="entry name" value="CBS_pair_bac_euk"/>
    <property type="match status" value="1"/>
</dbReference>
<feature type="domain" description="CBS" evidence="3">
    <location>
        <begin position="12"/>
        <end position="68"/>
    </location>
</feature>
<dbReference type="Gene3D" id="3.10.580.10">
    <property type="entry name" value="CBS-domain"/>
    <property type="match status" value="1"/>
</dbReference>
<dbReference type="EMBL" id="CP006704">
    <property type="protein sequence ID" value="AIJ48186.1"/>
    <property type="molecule type" value="Genomic_DNA"/>
</dbReference>
<dbReference type="HOGENOM" id="CLU_040681_3_2_4"/>
<dbReference type="InterPro" id="IPR000644">
    <property type="entry name" value="CBS_dom"/>
</dbReference>